<dbReference type="SUPFAM" id="SSF52833">
    <property type="entry name" value="Thioredoxin-like"/>
    <property type="match status" value="1"/>
</dbReference>
<organism evidence="3 4">
    <name type="scientific">Prosthecobacter fluviatilis</name>
    <dbReference type="NCBI Taxonomy" id="445931"/>
    <lineage>
        <taxon>Bacteria</taxon>
        <taxon>Pseudomonadati</taxon>
        <taxon>Verrucomicrobiota</taxon>
        <taxon>Verrucomicrobiia</taxon>
        <taxon>Verrucomicrobiales</taxon>
        <taxon>Verrucomicrobiaceae</taxon>
        <taxon>Prosthecobacter</taxon>
    </lineage>
</organism>
<proteinExistence type="predicted"/>
<name>A0ABW0KLX9_9BACT</name>
<dbReference type="EMBL" id="JBHSMQ010000002">
    <property type="protein sequence ID" value="MFC5454458.1"/>
    <property type="molecule type" value="Genomic_DNA"/>
</dbReference>
<dbReference type="PANTHER" id="PTHR46472:SF1">
    <property type="entry name" value="NUCLEOREDOXIN"/>
    <property type="match status" value="1"/>
</dbReference>
<dbReference type="InterPro" id="IPR036249">
    <property type="entry name" value="Thioredoxin-like_sf"/>
</dbReference>
<dbReference type="PROSITE" id="PS51352">
    <property type="entry name" value="THIOREDOXIN_2"/>
    <property type="match status" value="1"/>
</dbReference>
<evidence type="ECO:0000259" key="2">
    <source>
        <dbReference type="PROSITE" id="PS51352"/>
    </source>
</evidence>
<comment type="caution">
    <text evidence="3">The sequence shown here is derived from an EMBL/GenBank/DDBJ whole genome shotgun (WGS) entry which is preliminary data.</text>
</comment>
<dbReference type="InterPro" id="IPR013766">
    <property type="entry name" value="Thioredoxin_domain"/>
</dbReference>
<dbReference type="Gene3D" id="3.40.30.10">
    <property type="entry name" value="Glutaredoxin"/>
    <property type="match status" value="1"/>
</dbReference>
<feature type="signal peptide" evidence="1">
    <location>
        <begin position="1"/>
        <end position="23"/>
    </location>
</feature>
<evidence type="ECO:0000313" key="4">
    <source>
        <dbReference type="Proteomes" id="UP001596052"/>
    </source>
</evidence>
<evidence type="ECO:0000313" key="3">
    <source>
        <dbReference type="EMBL" id="MFC5454458.1"/>
    </source>
</evidence>
<sequence>MKTSLLVLLIVTLSFNAISTGLAAPQEAAAKPSIFKDMLKGKLVALTGKRVGRYEMAEEPKYYAFYFSAHWCPPCRAFTPKLVEFYNAQETRKKNFEIIFVSADHDEQSMVEYIKGDAMPWPAIAFRSLDRIKEIKKYSTQGIPRLVLTDREGKVISDSYEGSTYVGPEKVMNEIPGKTAQ</sequence>
<keyword evidence="1" id="KW-0732">Signal</keyword>
<accession>A0ABW0KLX9</accession>
<dbReference type="PANTHER" id="PTHR46472">
    <property type="entry name" value="NUCLEOREDOXIN"/>
    <property type="match status" value="1"/>
</dbReference>
<dbReference type="Pfam" id="PF13905">
    <property type="entry name" value="Thioredoxin_8"/>
    <property type="match status" value="1"/>
</dbReference>
<evidence type="ECO:0000256" key="1">
    <source>
        <dbReference type="SAM" id="SignalP"/>
    </source>
</evidence>
<feature type="domain" description="Thioredoxin" evidence="2">
    <location>
        <begin position="18"/>
        <end position="180"/>
    </location>
</feature>
<reference evidence="4" key="1">
    <citation type="journal article" date="2019" name="Int. J. Syst. Evol. Microbiol.">
        <title>The Global Catalogue of Microorganisms (GCM) 10K type strain sequencing project: providing services to taxonomists for standard genome sequencing and annotation.</title>
        <authorList>
            <consortium name="The Broad Institute Genomics Platform"/>
            <consortium name="The Broad Institute Genome Sequencing Center for Infectious Disease"/>
            <person name="Wu L."/>
            <person name="Ma J."/>
        </authorList>
    </citation>
    <scope>NUCLEOTIDE SEQUENCE [LARGE SCALE GENOMIC DNA]</scope>
    <source>
        <strain evidence="4">CGMCC 4.1469</strain>
    </source>
</reference>
<gene>
    <name evidence="3" type="ORF">ACFQDI_06280</name>
</gene>
<dbReference type="Proteomes" id="UP001596052">
    <property type="component" value="Unassembled WGS sequence"/>
</dbReference>
<protein>
    <submittedName>
        <fullName evidence="3">Thioredoxin-like domain-containing protein</fullName>
    </submittedName>
</protein>
<feature type="chain" id="PRO_5045417585" evidence="1">
    <location>
        <begin position="24"/>
        <end position="181"/>
    </location>
</feature>
<keyword evidence="4" id="KW-1185">Reference proteome</keyword>
<dbReference type="RefSeq" id="WP_377164560.1">
    <property type="nucleotide sequence ID" value="NZ_JBHSMQ010000002.1"/>
</dbReference>
<dbReference type="InterPro" id="IPR012336">
    <property type="entry name" value="Thioredoxin-like_fold"/>
</dbReference>